<keyword evidence="3" id="KW-1185">Reference proteome</keyword>
<organism evidence="2 3">
    <name type="scientific">Triparma retinervis</name>
    <dbReference type="NCBI Taxonomy" id="2557542"/>
    <lineage>
        <taxon>Eukaryota</taxon>
        <taxon>Sar</taxon>
        <taxon>Stramenopiles</taxon>
        <taxon>Ochrophyta</taxon>
        <taxon>Bolidophyceae</taxon>
        <taxon>Parmales</taxon>
        <taxon>Triparmaceae</taxon>
        <taxon>Triparma</taxon>
    </lineage>
</organism>
<comment type="caution">
    <text evidence="2">The sequence shown here is derived from an EMBL/GenBank/DDBJ whole genome shotgun (WGS) entry which is preliminary data.</text>
</comment>
<dbReference type="OrthoDB" id="200623at2759"/>
<feature type="region of interest" description="Disordered" evidence="1">
    <location>
        <begin position="26"/>
        <end position="49"/>
    </location>
</feature>
<protein>
    <submittedName>
        <fullName evidence="2">Uncharacterized protein</fullName>
    </submittedName>
</protein>
<proteinExistence type="predicted"/>
<reference evidence="2" key="1">
    <citation type="submission" date="2022-07" db="EMBL/GenBank/DDBJ databases">
        <title>Genome analysis of Parmales, a sister group of diatoms, reveals the evolutionary specialization of diatoms from phago-mixotrophs to photoautotrophs.</title>
        <authorList>
            <person name="Ban H."/>
            <person name="Sato S."/>
            <person name="Yoshikawa S."/>
            <person name="Kazumasa Y."/>
            <person name="Nakamura Y."/>
            <person name="Ichinomiya M."/>
            <person name="Saitoh K."/>
            <person name="Sato N."/>
            <person name="Blanc-Mathieu R."/>
            <person name="Endo H."/>
            <person name="Kuwata A."/>
            <person name="Ogata H."/>
        </authorList>
    </citation>
    <scope>NUCLEOTIDE SEQUENCE</scope>
</reference>
<dbReference type="Proteomes" id="UP001165082">
    <property type="component" value="Unassembled WGS sequence"/>
</dbReference>
<dbReference type="EMBL" id="BRXZ01000848">
    <property type="protein sequence ID" value="GMH55595.1"/>
    <property type="molecule type" value="Genomic_DNA"/>
</dbReference>
<evidence type="ECO:0000313" key="3">
    <source>
        <dbReference type="Proteomes" id="UP001165082"/>
    </source>
</evidence>
<evidence type="ECO:0000313" key="2">
    <source>
        <dbReference type="EMBL" id="GMH55595.1"/>
    </source>
</evidence>
<gene>
    <name evidence="2" type="ORF">TrRE_jg1146</name>
</gene>
<evidence type="ECO:0000256" key="1">
    <source>
        <dbReference type="SAM" id="MobiDB-lite"/>
    </source>
</evidence>
<sequence length="253" mass="27390">MKITQHAILNNEEKEITTERVLEEMKNGPSEVVDLTGSDDDYAPPPPKKQKTIMDLKPPGKPAAKKKMNSNTNATLYVIALTWPSASESVALQSYLQKFQQGVDSVSKGIREHCFQRVETRHMSIDQVRLTPAQADALSYEGIAAPATVTFGSLQVNGNYAGMKLDDASTAAVMGMVEAMGAQHPLTAKNGVVAKKAHVSLLRRRMIKEPTKKAFEAGGTAVGDMPVGAVEGGLRVVIKKLGETLWSDARELF</sequence>
<accession>A0A9W7DVD5</accession>
<name>A0A9W7DVD5_9STRA</name>
<dbReference type="AlphaFoldDB" id="A0A9W7DVD5"/>